<evidence type="ECO:0000313" key="4">
    <source>
        <dbReference type="Proteomes" id="UP000011087"/>
    </source>
</evidence>
<evidence type="ECO:0000256" key="1">
    <source>
        <dbReference type="SAM" id="SignalP"/>
    </source>
</evidence>
<dbReference type="AlphaFoldDB" id="L1I5D7"/>
<accession>L1I5D7</accession>
<dbReference type="GeneID" id="17288172"/>
<protein>
    <submittedName>
        <fullName evidence="2 3">Uncharacterized protein</fullName>
    </submittedName>
</protein>
<proteinExistence type="predicted"/>
<evidence type="ECO:0000313" key="2">
    <source>
        <dbReference type="EMBL" id="EKX31451.1"/>
    </source>
</evidence>
<dbReference type="RefSeq" id="XP_005818431.1">
    <property type="nucleotide sequence ID" value="XM_005818374.1"/>
</dbReference>
<gene>
    <name evidence="2" type="ORF">GUITHDRAFT_122359</name>
</gene>
<keyword evidence="1" id="KW-0732">Signal</keyword>
<keyword evidence="4" id="KW-1185">Reference proteome</keyword>
<dbReference type="EMBL" id="JH993279">
    <property type="protein sequence ID" value="EKX31451.1"/>
    <property type="molecule type" value="Genomic_DNA"/>
</dbReference>
<reference evidence="4" key="2">
    <citation type="submission" date="2012-11" db="EMBL/GenBank/DDBJ databases">
        <authorList>
            <person name="Kuo A."/>
            <person name="Curtis B.A."/>
            <person name="Tanifuji G."/>
            <person name="Burki F."/>
            <person name="Gruber A."/>
            <person name="Irimia M."/>
            <person name="Maruyama S."/>
            <person name="Arias M.C."/>
            <person name="Ball S.G."/>
            <person name="Gile G.H."/>
            <person name="Hirakawa Y."/>
            <person name="Hopkins J.F."/>
            <person name="Rensing S.A."/>
            <person name="Schmutz J."/>
            <person name="Symeonidi A."/>
            <person name="Elias M."/>
            <person name="Eveleigh R.J."/>
            <person name="Herman E.K."/>
            <person name="Klute M.J."/>
            <person name="Nakayama T."/>
            <person name="Obornik M."/>
            <person name="Reyes-Prieto A."/>
            <person name="Armbrust E.V."/>
            <person name="Aves S.J."/>
            <person name="Beiko R.G."/>
            <person name="Coutinho P."/>
            <person name="Dacks J.B."/>
            <person name="Durnford D.G."/>
            <person name="Fast N.M."/>
            <person name="Green B.R."/>
            <person name="Grisdale C."/>
            <person name="Hempe F."/>
            <person name="Henrissat B."/>
            <person name="Hoppner M.P."/>
            <person name="Ishida K.-I."/>
            <person name="Kim E."/>
            <person name="Koreny L."/>
            <person name="Kroth P.G."/>
            <person name="Liu Y."/>
            <person name="Malik S.-B."/>
            <person name="Maier U.G."/>
            <person name="McRose D."/>
            <person name="Mock T."/>
            <person name="Neilson J.A."/>
            <person name="Onodera N.T."/>
            <person name="Poole A.M."/>
            <person name="Pritham E.J."/>
            <person name="Richards T.A."/>
            <person name="Rocap G."/>
            <person name="Roy S.W."/>
            <person name="Sarai C."/>
            <person name="Schaack S."/>
            <person name="Shirato S."/>
            <person name="Slamovits C.H."/>
            <person name="Spencer D.F."/>
            <person name="Suzuki S."/>
            <person name="Worden A.Z."/>
            <person name="Zauner S."/>
            <person name="Barry K."/>
            <person name="Bell C."/>
            <person name="Bharti A.K."/>
            <person name="Crow J.A."/>
            <person name="Grimwood J."/>
            <person name="Kramer R."/>
            <person name="Lindquist E."/>
            <person name="Lucas S."/>
            <person name="Salamov A."/>
            <person name="McFadden G.I."/>
            <person name="Lane C.E."/>
            <person name="Keeling P.J."/>
            <person name="Gray M.W."/>
            <person name="Grigoriev I.V."/>
            <person name="Archibald J.M."/>
        </authorList>
    </citation>
    <scope>NUCLEOTIDE SEQUENCE</scope>
    <source>
        <strain evidence="4">CCMP2712</strain>
    </source>
</reference>
<dbReference type="PaxDb" id="55529-EKX31451"/>
<organism evidence="2">
    <name type="scientific">Guillardia theta (strain CCMP2712)</name>
    <name type="common">Cryptophyte</name>
    <dbReference type="NCBI Taxonomy" id="905079"/>
    <lineage>
        <taxon>Eukaryota</taxon>
        <taxon>Cryptophyceae</taxon>
        <taxon>Pyrenomonadales</taxon>
        <taxon>Geminigeraceae</taxon>
        <taxon>Guillardia</taxon>
    </lineage>
</organism>
<reference evidence="3" key="3">
    <citation type="submission" date="2015-06" db="UniProtKB">
        <authorList>
            <consortium name="EnsemblProtists"/>
        </authorList>
    </citation>
    <scope>IDENTIFICATION</scope>
</reference>
<feature type="chain" id="PRO_5008769628" evidence="1">
    <location>
        <begin position="45"/>
        <end position="200"/>
    </location>
</feature>
<evidence type="ECO:0000313" key="3">
    <source>
        <dbReference type="EnsemblProtists" id="EKX31451"/>
    </source>
</evidence>
<name>L1I5D7_GUITC</name>
<sequence>MGLRLEVNWHVPEAFGGGSMRSGVSRFLCFSFFLLALCDASAQASRSGGITLLCQHLHSVCNVPCLQKLFAALGLRGGQVDKSKRASDKVEAIQRAEQEHQINCPIPCIGSSNKRPHHMLAFAPTSSPFPSPIPGEPRTDDPGSCLTSFRGDEDGIARRLCDGSVLYPGETLYAFPGSVFFSPEESNSSFVSYSRSLVLL</sequence>
<dbReference type="KEGG" id="gtt:GUITHDRAFT_122359"/>
<dbReference type="Proteomes" id="UP000011087">
    <property type="component" value="Unassembled WGS sequence"/>
</dbReference>
<feature type="signal peptide" evidence="1">
    <location>
        <begin position="1"/>
        <end position="44"/>
    </location>
</feature>
<reference evidence="2 4" key="1">
    <citation type="journal article" date="2012" name="Nature">
        <title>Algal genomes reveal evolutionary mosaicism and the fate of nucleomorphs.</title>
        <authorList>
            <consortium name="DOE Joint Genome Institute"/>
            <person name="Curtis B.A."/>
            <person name="Tanifuji G."/>
            <person name="Burki F."/>
            <person name="Gruber A."/>
            <person name="Irimia M."/>
            <person name="Maruyama S."/>
            <person name="Arias M.C."/>
            <person name="Ball S.G."/>
            <person name="Gile G.H."/>
            <person name="Hirakawa Y."/>
            <person name="Hopkins J.F."/>
            <person name="Kuo A."/>
            <person name="Rensing S.A."/>
            <person name="Schmutz J."/>
            <person name="Symeonidi A."/>
            <person name="Elias M."/>
            <person name="Eveleigh R.J."/>
            <person name="Herman E.K."/>
            <person name="Klute M.J."/>
            <person name="Nakayama T."/>
            <person name="Obornik M."/>
            <person name="Reyes-Prieto A."/>
            <person name="Armbrust E.V."/>
            <person name="Aves S.J."/>
            <person name="Beiko R.G."/>
            <person name="Coutinho P."/>
            <person name="Dacks J.B."/>
            <person name="Durnford D.G."/>
            <person name="Fast N.M."/>
            <person name="Green B.R."/>
            <person name="Grisdale C.J."/>
            <person name="Hempel F."/>
            <person name="Henrissat B."/>
            <person name="Hoppner M.P."/>
            <person name="Ishida K."/>
            <person name="Kim E."/>
            <person name="Koreny L."/>
            <person name="Kroth P.G."/>
            <person name="Liu Y."/>
            <person name="Malik S.B."/>
            <person name="Maier U.G."/>
            <person name="McRose D."/>
            <person name="Mock T."/>
            <person name="Neilson J.A."/>
            <person name="Onodera N.T."/>
            <person name="Poole A.M."/>
            <person name="Pritham E.J."/>
            <person name="Richards T.A."/>
            <person name="Rocap G."/>
            <person name="Roy S.W."/>
            <person name="Sarai C."/>
            <person name="Schaack S."/>
            <person name="Shirato S."/>
            <person name="Slamovits C.H."/>
            <person name="Spencer D.F."/>
            <person name="Suzuki S."/>
            <person name="Worden A.Z."/>
            <person name="Zauner S."/>
            <person name="Barry K."/>
            <person name="Bell C."/>
            <person name="Bharti A.K."/>
            <person name="Crow J.A."/>
            <person name="Grimwood J."/>
            <person name="Kramer R."/>
            <person name="Lindquist E."/>
            <person name="Lucas S."/>
            <person name="Salamov A."/>
            <person name="McFadden G.I."/>
            <person name="Lane C.E."/>
            <person name="Keeling P.J."/>
            <person name="Gray M.W."/>
            <person name="Grigoriev I.V."/>
            <person name="Archibald J.M."/>
        </authorList>
    </citation>
    <scope>NUCLEOTIDE SEQUENCE</scope>
    <source>
        <strain evidence="2 4">CCMP2712</strain>
    </source>
</reference>
<dbReference type="HOGENOM" id="CLU_1368519_0_0_1"/>
<dbReference type="EnsemblProtists" id="EKX31451">
    <property type="protein sequence ID" value="EKX31451"/>
    <property type="gene ID" value="GUITHDRAFT_122359"/>
</dbReference>